<accession>A0A5C3QYR0</accession>
<keyword evidence="6" id="KW-0285">Flavoprotein</keyword>
<dbReference type="GO" id="GO:0005524">
    <property type="term" value="F:ATP binding"/>
    <property type="evidence" value="ECO:0007669"/>
    <property type="project" value="UniProtKB-KW"/>
</dbReference>
<dbReference type="GO" id="GO:0009231">
    <property type="term" value="P:riboflavin biosynthetic process"/>
    <property type="evidence" value="ECO:0007669"/>
    <property type="project" value="InterPro"/>
</dbReference>
<proteinExistence type="inferred from homology"/>
<evidence type="ECO:0000256" key="12">
    <source>
        <dbReference type="SAM" id="MobiDB-lite"/>
    </source>
</evidence>
<comment type="pathway">
    <text evidence="2">Cofactor biosynthesis; FMN biosynthesis; FMN from riboflavin (ATP route): step 1/1.</text>
</comment>
<dbReference type="InterPro" id="IPR015865">
    <property type="entry name" value="Riboflavin_kinase_bac/euk"/>
</dbReference>
<evidence type="ECO:0000256" key="3">
    <source>
        <dbReference type="ARBA" id="ARBA00010108"/>
    </source>
</evidence>
<feature type="compositionally biased region" description="Pro residues" evidence="12">
    <location>
        <begin position="139"/>
        <end position="149"/>
    </location>
</feature>
<dbReference type="GO" id="GO:0009398">
    <property type="term" value="P:FMN biosynthetic process"/>
    <property type="evidence" value="ECO:0007669"/>
    <property type="project" value="UniProtKB-UniPathway"/>
</dbReference>
<feature type="region of interest" description="Disordered" evidence="12">
    <location>
        <begin position="107"/>
        <end position="154"/>
    </location>
</feature>
<dbReference type="SMART" id="SM00904">
    <property type="entry name" value="Flavokinase"/>
    <property type="match status" value="1"/>
</dbReference>
<comment type="similarity">
    <text evidence="3">Belongs to the flavokinase family.</text>
</comment>
<evidence type="ECO:0000256" key="5">
    <source>
        <dbReference type="ARBA" id="ARBA00017394"/>
    </source>
</evidence>
<dbReference type="PANTHER" id="PTHR22749:SF6">
    <property type="entry name" value="RIBOFLAVIN KINASE"/>
    <property type="match status" value="1"/>
</dbReference>
<dbReference type="Pfam" id="PF01687">
    <property type="entry name" value="Flavokinase"/>
    <property type="match status" value="1"/>
</dbReference>
<name>A0A5C3QYR0_9AGAR</name>
<evidence type="ECO:0000256" key="4">
    <source>
        <dbReference type="ARBA" id="ARBA00012105"/>
    </source>
</evidence>
<evidence type="ECO:0000256" key="10">
    <source>
        <dbReference type="ARBA" id="ARBA00022840"/>
    </source>
</evidence>
<dbReference type="GO" id="GO:0008531">
    <property type="term" value="F:riboflavin kinase activity"/>
    <property type="evidence" value="ECO:0007669"/>
    <property type="project" value="UniProtKB-EC"/>
</dbReference>
<keyword evidence="15" id="KW-1185">Reference proteome</keyword>
<keyword evidence="7" id="KW-0288">FMN</keyword>
<dbReference type="AlphaFoldDB" id="A0A5C3QYR0"/>
<evidence type="ECO:0000256" key="1">
    <source>
        <dbReference type="ARBA" id="ARBA00003572"/>
    </source>
</evidence>
<gene>
    <name evidence="14" type="ORF">BDV98DRAFT_560397</name>
</gene>
<dbReference type="EMBL" id="ML178816">
    <property type="protein sequence ID" value="TFL05651.1"/>
    <property type="molecule type" value="Genomic_DNA"/>
</dbReference>
<comment type="function">
    <text evidence="1">Catalyzes the phosphorylation of riboflavin (vitamin B2) to form flavin mononucleotide (FMN) coenzyme.</text>
</comment>
<protein>
    <recommendedName>
        <fullName evidence="5">Riboflavin kinase</fullName>
        <ecNumber evidence="4">2.7.1.26</ecNumber>
    </recommendedName>
    <alternativeName>
        <fullName evidence="11">Flavin mononucleotide kinase 1</fullName>
    </alternativeName>
</protein>
<dbReference type="Gene3D" id="2.40.30.30">
    <property type="entry name" value="Riboflavin kinase-like"/>
    <property type="match status" value="1"/>
</dbReference>
<dbReference type="GO" id="GO:0005739">
    <property type="term" value="C:mitochondrion"/>
    <property type="evidence" value="ECO:0007669"/>
    <property type="project" value="TreeGrafter"/>
</dbReference>
<dbReference type="PANTHER" id="PTHR22749">
    <property type="entry name" value="RIBOFLAVIN KINASE/FMN ADENYLYLTRANSFERASE"/>
    <property type="match status" value="1"/>
</dbReference>
<sequence length="248" mass="26559">MTSTTTSAVEHNTTTTAATDGGTLSPPALTSTHSFRASRPEIVGPEEPVAPFPIIMNGPVQRGFGRGGKELGCPTANLPEESLPAMSSVTSLGVYYGYAQVIFPPSSPSTPSTSTLAPPPSSASTPPPSSSDPASSDPTNPPPAPPSNPIPSADRAVQPMVMSLGKNPFYKNEHLSAEIHIMHTFSNDFYGREMRVVVLGYIRPELDYTSRDDLINDIEIDKHVAVRCMQRPAYGVFHDRETFDALFT</sequence>
<reference evidence="14 15" key="1">
    <citation type="journal article" date="2019" name="Nat. Ecol. Evol.">
        <title>Megaphylogeny resolves global patterns of mushroom evolution.</title>
        <authorList>
            <person name="Varga T."/>
            <person name="Krizsan K."/>
            <person name="Foldi C."/>
            <person name="Dima B."/>
            <person name="Sanchez-Garcia M."/>
            <person name="Sanchez-Ramirez S."/>
            <person name="Szollosi G.J."/>
            <person name="Szarkandi J.G."/>
            <person name="Papp V."/>
            <person name="Albert L."/>
            <person name="Andreopoulos W."/>
            <person name="Angelini C."/>
            <person name="Antonin V."/>
            <person name="Barry K.W."/>
            <person name="Bougher N.L."/>
            <person name="Buchanan P."/>
            <person name="Buyck B."/>
            <person name="Bense V."/>
            <person name="Catcheside P."/>
            <person name="Chovatia M."/>
            <person name="Cooper J."/>
            <person name="Damon W."/>
            <person name="Desjardin D."/>
            <person name="Finy P."/>
            <person name="Geml J."/>
            <person name="Haridas S."/>
            <person name="Hughes K."/>
            <person name="Justo A."/>
            <person name="Karasinski D."/>
            <person name="Kautmanova I."/>
            <person name="Kiss B."/>
            <person name="Kocsube S."/>
            <person name="Kotiranta H."/>
            <person name="LaButti K.M."/>
            <person name="Lechner B.E."/>
            <person name="Liimatainen K."/>
            <person name="Lipzen A."/>
            <person name="Lukacs Z."/>
            <person name="Mihaltcheva S."/>
            <person name="Morgado L.N."/>
            <person name="Niskanen T."/>
            <person name="Noordeloos M.E."/>
            <person name="Ohm R.A."/>
            <person name="Ortiz-Santana B."/>
            <person name="Ovrebo C."/>
            <person name="Racz N."/>
            <person name="Riley R."/>
            <person name="Savchenko A."/>
            <person name="Shiryaev A."/>
            <person name="Soop K."/>
            <person name="Spirin V."/>
            <person name="Szebenyi C."/>
            <person name="Tomsovsky M."/>
            <person name="Tulloss R.E."/>
            <person name="Uehling J."/>
            <person name="Grigoriev I.V."/>
            <person name="Vagvolgyi C."/>
            <person name="Papp T."/>
            <person name="Martin F.M."/>
            <person name="Miettinen O."/>
            <person name="Hibbett D.S."/>
            <person name="Nagy L.G."/>
        </authorList>
    </citation>
    <scope>NUCLEOTIDE SEQUENCE [LARGE SCALE GENOMIC DNA]</scope>
    <source>
        <strain evidence="14 15">CBS 309.79</strain>
    </source>
</reference>
<keyword evidence="8" id="KW-0808">Transferase</keyword>
<evidence type="ECO:0000313" key="14">
    <source>
        <dbReference type="EMBL" id="TFL05651.1"/>
    </source>
</evidence>
<dbReference type="Proteomes" id="UP000305067">
    <property type="component" value="Unassembled WGS sequence"/>
</dbReference>
<dbReference type="OrthoDB" id="276388at2759"/>
<dbReference type="EC" id="2.7.1.26" evidence="4"/>
<evidence type="ECO:0000256" key="8">
    <source>
        <dbReference type="ARBA" id="ARBA00022679"/>
    </source>
</evidence>
<dbReference type="SUPFAM" id="SSF82114">
    <property type="entry name" value="Riboflavin kinase-like"/>
    <property type="match status" value="1"/>
</dbReference>
<feature type="region of interest" description="Disordered" evidence="12">
    <location>
        <begin position="1"/>
        <end position="34"/>
    </location>
</feature>
<evidence type="ECO:0000256" key="2">
    <source>
        <dbReference type="ARBA" id="ARBA00005201"/>
    </source>
</evidence>
<keyword evidence="10" id="KW-0067">ATP-binding</keyword>
<evidence type="ECO:0000256" key="11">
    <source>
        <dbReference type="ARBA" id="ARBA00029960"/>
    </source>
</evidence>
<evidence type="ECO:0000256" key="7">
    <source>
        <dbReference type="ARBA" id="ARBA00022643"/>
    </source>
</evidence>
<evidence type="ECO:0000259" key="13">
    <source>
        <dbReference type="SMART" id="SM00904"/>
    </source>
</evidence>
<keyword evidence="9" id="KW-0547">Nucleotide-binding</keyword>
<dbReference type="UniPathway" id="UPA00276">
    <property type="reaction ID" value="UER00406"/>
</dbReference>
<feature type="compositionally biased region" description="Pro residues" evidence="12">
    <location>
        <begin position="117"/>
        <end position="130"/>
    </location>
</feature>
<dbReference type="STRING" id="1884261.A0A5C3QYR0"/>
<evidence type="ECO:0000313" key="15">
    <source>
        <dbReference type="Proteomes" id="UP000305067"/>
    </source>
</evidence>
<evidence type="ECO:0000256" key="9">
    <source>
        <dbReference type="ARBA" id="ARBA00022741"/>
    </source>
</evidence>
<organism evidence="14 15">
    <name type="scientific">Pterulicium gracile</name>
    <dbReference type="NCBI Taxonomy" id="1884261"/>
    <lineage>
        <taxon>Eukaryota</taxon>
        <taxon>Fungi</taxon>
        <taxon>Dikarya</taxon>
        <taxon>Basidiomycota</taxon>
        <taxon>Agaricomycotina</taxon>
        <taxon>Agaricomycetes</taxon>
        <taxon>Agaricomycetidae</taxon>
        <taxon>Agaricales</taxon>
        <taxon>Pleurotineae</taxon>
        <taxon>Pterulaceae</taxon>
        <taxon>Pterulicium</taxon>
    </lineage>
</organism>
<feature type="compositionally biased region" description="Polar residues" evidence="12">
    <location>
        <begin position="1"/>
        <end position="12"/>
    </location>
</feature>
<evidence type="ECO:0000256" key="6">
    <source>
        <dbReference type="ARBA" id="ARBA00022630"/>
    </source>
</evidence>
<dbReference type="InterPro" id="IPR023468">
    <property type="entry name" value="Riboflavin_kinase"/>
</dbReference>
<feature type="domain" description="Riboflavin kinase" evidence="13">
    <location>
        <begin position="49"/>
        <end position="230"/>
    </location>
</feature>
<feature type="compositionally biased region" description="Low complexity" evidence="12">
    <location>
        <begin position="13"/>
        <end position="23"/>
    </location>
</feature>
<dbReference type="InterPro" id="IPR023465">
    <property type="entry name" value="Riboflavin_kinase_dom_sf"/>
</dbReference>